<name>A0A4Y9XX64_9AGAM</name>
<feature type="region of interest" description="Disordered" evidence="2">
    <location>
        <begin position="232"/>
        <end position="283"/>
    </location>
</feature>
<keyword evidence="1" id="KW-0175">Coiled coil</keyword>
<protein>
    <submittedName>
        <fullName evidence="3">Uncharacterized protein</fullName>
    </submittedName>
</protein>
<accession>A0A4Y9XX64</accession>
<dbReference type="Proteomes" id="UP000298327">
    <property type="component" value="Unassembled WGS sequence"/>
</dbReference>
<organism evidence="3 4">
    <name type="scientific">Dentipellis fragilis</name>
    <dbReference type="NCBI Taxonomy" id="205917"/>
    <lineage>
        <taxon>Eukaryota</taxon>
        <taxon>Fungi</taxon>
        <taxon>Dikarya</taxon>
        <taxon>Basidiomycota</taxon>
        <taxon>Agaricomycotina</taxon>
        <taxon>Agaricomycetes</taxon>
        <taxon>Russulales</taxon>
        <taxon>Hericiaceae</taxon>
        <taxon>Dentipellis</taxon>
    </lineage>
</organism>
<feature type="coiled-coil region" evidence="1">
    <location>
        <begin position="1038"/>
        <end position="1065"/>
    </location>
</feature>
<feature type="region of interest" description="Disordered" evidence="2">
    <location>
        <begin position="154"/>
        <end position="184"/>
    </location>
</feature>
<dbReference type="Pfam" id="PF18759">
    <property type="entry name" value="Plavaka"/>
    <property type="match status" value="1"/>
</dbReference>
<proteinExistence type="predicted"/>
<reference evidence="3 4" key="1">
    <citation type="submission" date="2019-02" db="EMBL/GenBank/DDBJ databases">
        <title>Genome sequencing of the rare red list fungi Dentipellis fragilis.</title>
        <authorList>
            <person name="Buettner E."/>
            <person name="Kellner H."/>
        </authorList>
    </citation>
    <scope>NUCLEOTIDE SEQUENCE [LARGE SCALE GENOMIC DNA]</scope>
    <source>
        <strain evidence="3 4">DSM 105465</strain>
    </source>
</reference>
<feature type="compositionally biased region" description="Low complexity" evidence="2">
    <location>
        <begin position="251"/>
        <end position="260"/>
    </location>
</feature>
<evidence type="ECO:0000313" key="4">
    <source>
        <dbReference type="Proteomes" id="UP000298327"/>
    </source>
</evidence>
<comment type="caution">
    <text evidence="3">The sequence shown here is derived from an EMBL/GenBank/DDBJ whole genome shotgun (WGS) entry which is preliminary data.</text>
</comment>
<feature type="compositionally biased region" description="Pro residues" evidence="2">
    <location>
        <begin position="240"/>
        <end position="250"/>
    </location>
</feature>
<dbReference type="EMBL" id="SEOQ01001112">
    <property type="protein sequence ID" value="TFY53731.1"/>
    <property type="molecule type" value="Genomic_DNA"/>
</dbReference>
<evidence type="ECO:0000256" key="2">
    <source>
        <dbReference type="SAM" id="MobiDB-lite"/>
    </source>
</evidence>
<gene>
    <name evidence="3" type="ORF">EVG20_g9986</name>
</gene>
<dbReference type="InterPro" id="IPR041078">
    <property type="entry name" value="Plavaka"/>
</dbReference>
<sequence length="1399" mass="157690">MIEHDSIRSSGFGDGRAFRTVAFPDEGTQNIFFGLGVIHQFHISLSPSHKFHLDSTLFTLSQAHLFVAAAAATKPAAVTPYLIPMAQSLYRKRPPPDEGGWVCEACGHYASRENEHTRHIRRCTRDQERSSNLWSKSASNIKKLGIVLNGHKRARAGAEDNPTKPVPLRTASMSLQNPPCATEMPRKKWDTYRSMIAQRHIAQRSNTFQSSDFDIITDSSGWPSTMPTLVTDSGHSPLTCSPPTPPPSPLVLPSESTTTPISSADVPASSKRIPKPSRKVQEIREGRAVADELPEGPATLVTTAPPQSTLHISRVILHINEKIRTAINKFGLSREYRRRPTTIPDADTSWKSFIADHSAPPSQAPRRSIADIIFPYPNVSAFIYNKFWKSHLHTSNTAHDEFGDTVLANPHFKPIDALGIDYSAIEKRISEDIQSPWGSNGWRRSTLVLEIPTGIKATKASEREHARVRASAKRHDEVDPDADPYCIHKIPIYDVRTRSLTHLLRETASENPAFKEAHVHGYTETWVPPYKGVPPERVWGELYTSDAFLREERELLASAPEKDCDLPRAVWAYMIWSDSTHLAQFGQAKAWPIYIHDGNISKYARCKPSSRTMHHIGYIPPLPDTLTADLARLGIAATPALLAHCKRELFHGVWRIVLDEEFRQACKHGIVVTCKDGIRRRLYPRIFTYSADYPEKVLIATIRDMGGCPCPRCLVKKECLGNLGTSKDIERIALTRKDDQAFRCKVSDARKLIYKDGYVVNSDAVDKLLKPESLVPTENAFSTFFQDFHFSVFLMLAVDLMHEFELGVWKALLTHLIRMLYSLGPTAVQEFNHRFLQVAPFGQSTIRRFSSNVSELKKLAARDYEDILQCCIPCFEGMFGDHDASIQELLYLASYWHSLAKLRMHTETTLKVLDNVTMLFAKSLRFFAQVTCLKFKTVETDAEYRARCRVAQRRAAMQSGVDSRISGSTPVNIGGKRAKSFNLTTYKLHSLGDYVATIRMFGTTDSYSTQPGELEHRVVKRRYARSNRRGFVDQFVNMDVLETVHERMNEELEEAEATASATAAIELVEPGTDEHDEGDGGALTSTELSEHHRIATDESSKLYLQSWFNQPDNQNEPGYKDFELKLKQHLLARRSHSVTVGDEPSYTAEDLRDVIIKNGIIYPHATASFHYTTYDVRRDHDTINVNGLRRDVMVKANDDPDPTGSRQHPFWYARVLGIYHANVYYGRTAAPEGAEFSRKLDRIGFVPEDDPSGAFGFLDPGQVLRACHLIPAFAYGLTTDLLGPSKMRDSVLKGDWTNYYVSRFVDRDMMMRYLGWGVGHLNSPDFPHEAYDLLASESDRQCDFDLDVQQQGDLTATLPVLEGCETGDAEGKEQMAEMEIADAELELEEDIDDDEIFEY</sequence>
<dbReference type="STRING" id="205917.A0A4Y9XX64"/>
<evidence type="ECO:0000256" key="1">
    <source>
        <dbReference type="SAM" id="Coils"/>
    </source>
</evidence>
<keyword evidence="4" id="KW-1185">Reference proteome</keyword>
<evidence type="ECO:0000313" key="3">
    <source>
        <dbReference type="EMBL" id="TFY53731.1"/>
    </source>
</evidence>
<dbReference type="OrthoDB" id="3208495at2759"/>